<dbReference type="Pfam" id="PF10234">
    <property type="entry name" value="Cluap1"/>
    <property type="match status" value="1"/>
</dbReference>
<reference evidence="8" key="3">
    <citation type="submission" date="2020-12" db="UniProtKB">
        <authorList>
            <consortium name="EnsemblPlants"/>
        </authorList>
    </citation>
    <scope>IDENTIFICATION</scope>
</reference>
<evidence type="ECO:0000313" key="7">
    <source>
        <dbReference type="EMBL" id="PNR48463.1"/>
    </source>
</evidence>
<keyword evidence="6" id="KW-0966">Cell projection</keyword>
<dbReference type="PANTHER" id="PTHR21547:SF0">
    <property type="entry name" value="CLUSTERIN-ASSOCIATED PROTEIN 1"/>
    <property type="match status" value="1"/>
</dbReference>
<dbReference type="InParanoid" id="A0A2K1K3V5"/>
<sequence>MEELGYPSKVSMESFNSPNFELVANSLHWLMLRFDPTIDLVKDISTEASRVNFVKAATKLMVYIRNDNTNVLPFAKPHNAKATRTLVNEITKCGTALYDMLNVEPKFKCYFSH</sequence>
<evidence type="ECO:0000256" key="2">
    <source>
        <dbReference type="ARBA" id="ARBA00008340"/>
    </source>
</evidence>
<dbReference type="AlphaFoldDB" id="A0A2K1K3V5"/>
<dbReference type="EnsemblPlants" id="Pp3c9_19740V3.1">
    <property type="protein sequence ID" value="Pp3c9_19740V3.1"/>
    <property type="gene ID" value="Pp3c9_19740"/>
</dbReference>
<dbReference type="PaxDb" id="3218-PP1S89_29V6.1"/>
<dbReference type="STRING" id="3218.A0A2K1K3V5"/>
<dbReference type="EMBL" id="ABEU02000009">
    <property type="protein sequence ID" value="PNR48463.1"/>
    <property type="molecule type" value="Genomic_DNA"/>
</dbReference>
<keyword evidence="5" id="KW-0969">Cilium</keyword>
<name>A0A2K1K3V5_PHYPA</name>
<dbReference type="PANTHER" id="PTHR21547">
    <property type="entry name" value="CLUSTERIN ASSOCIATED PROTEIN 1"/>
    <property type="match status" value="1"/>
</dbReference>
<dbReference type="GO" id="GO:0005929">
    <property type="term" value="C:cilium"/>
    <property type="evidence" value="ECO:0007669"/>
    <property type="project" value="UniProtKB-SubCell"/>
</dbReference>
<evidence type="ECO:0000256" key="4">
    <source>
        <dbReference type="ARBA" id="ARBA00023054"/>
    </source>
</evidence>
<evidence type="ECO:0000256" key="6">
    <source>
        <dbReference type="ARBA" id="ARBA00023273"/>
    </source>
</evidence>
<keyword evidence="4" id="KW-0175">Coiled coil</keyword>
<dbReference type="Proteomes" id="UP000006727">
    <property type="component" value="Chromosome 9"/>
</dbReference>
<comment type="similarity">
    <text evidence="2">Belongs to the CLUAP1 family.</text>
</comment>
<dbReference type="Gramene" id="Pp3c9_19740V3.1">
    <property type="protein sequence ID" value="Pp3c9_19740V3.1"/>
    <property type="gene ID" value="Pp3c9_19740"/>
</dbReference>
<keyword evidence="3" id="KW-0970">Cilium biogenesis/degradation</keyword>
<accession>A0A2K1K3V5</accession>
<gene>
    <name evidence="7" type="ORF">PHYPA_012939</name>
</gene>
<keyword evidence="9" id="KW-1185">Reference proteome</keyword>
<comment type="subcellular location">
    <subcellularLocation>
        <location evidence="1">Cell projection</location>
        <location evidence="1">Cilium</location>
    </subcellularLocation>
</comment>
<evidence type="ECO:0000256" key="3">
    <source>
        <dbReference type="ARBA" id="ARBA00022794"/>
    </source>
</evidence>
<proteinExistence type="inferred from homology"/>
<protein>
    <submittedName>
        <fullName evidence="7 8">Uncharacterized protein</fullName>
    </submittedName>
</protein>
<evidence type="ECO:0000313" key="9">
    <source>
        <dbReference type="Proteomes" id="UP000006727"/>
    </source>
</evidence>
<evidence type="ECO:0000256" key="5">
    <source>
        <dbReference type="ARBA" id="ARBA00023069"/>
    </source>
</evidence>
<evidence type="ECO:0000313" key="8">
    <source>
        <dbReference type="EnsemblPlants" id="Pp3c9_19740V3.1"/>
    </source>
</evidence>
<evidence type="ECO:0000256" key="1">
    <source>
        <dbReference type="ARBA" id="ARBA00004138"/>
    </source>
</evidence>
<reference evidence="7 9" key="1">
    <citation type="journal article" date="2008" name="Science">
        <title>The Physcomitrella genome reveals evolutionary insights into the conquest of land by plants.</title>
        <authorList>
            <person name="Rensing S."/>
            <person name="Lang D."/>
            <person name="Zimmer A."/>
            <person name="Terry A."/>
            <person name="Salamov A."/>
            <person name="Shapiro H."/>
            <person name="Nishiyama T."/>
            <person name="Perroud P.-F."/>
            <person name="Lindquist E."/>
            <person name="Kamisugi Y."/>
            <person name="Tanahashi T."/>
            <person name="Sakakibara K."/>
            <person name="Fujita T."/>
            <person name="Oishi K."/>
            <person name="Shin-I T."/>
            <person name="Kuroki Y."/>
            <person name="Toyoda A."/>
            <person name="Suzuki Y."/>
            <person name="Hashimoto A."/>
            <person name="Yamaguchi K."/>
            <person name="Sugano A."/>
            <person name="Kohara Y."/>
            <person name="Fujiyama A."/>
            <person name="Anterola A."/>
            <person name="Aoki S."/>
            <person name="Ashton N."/>
            <person name="Barbazuk W.B."/>
            <person name="Barker E."/>
            <person name="Bennetzen J."/>
            <person name="Bezanilla M."/>
            <person name="Blankenship R."/>
            <person name="Cho S.H."/>
            <person name="Dutcher S."/>
            <person name="Estelle M."/>
            <person name="Fawcett J.A."/>
            <person name="Gundlach H."/>
            <person name="Hanada K."/>
            <person name="Heyl A."/>
            <person name="Hicks K.A."/>
            <person name="Hugh J."/>
            <person name="Lohr M."/>
            <person name="Mayer K."/>
            <person name="Melkozernov A."/>
            <person name="Murata T."/>
            <person name="Nelson D."/>
            <person name="Pils B."/>
            <person name="Prigge M."/>
            <person name="Reiss B."/>
            <person name="Renner T."/>
            <person name="Rombauts S."/>
            <person name="Rushton P."/>
            <person name="Sanderfoot A."/>
            <person name="Schween G."/>
            <person name="Shiu S.-H."/>
            <person name="Stueber K."/>
            <person name="Theodoulou F.L."/>
            <person name="Tu H."/>
            <person name="Van de Peer Y."/>
            <person name="Verrier P.J."/>
            <person name="Waters E."/>
            <person name="Wood A."/>
            <person name="Yang L."/>
            <person name="Cove D."/>
            <person name="Cuming A."/>
            <person name="Hasebe M."/>
            <person name="Lucas S."/>
            <person name="Mishler D.B."/>
            <person name="Reski R."/>
            <person name="Grigoriev I."/>
            <person name="Quatrano R.S."/>
            <person name="Boore J.L."/>
        </authorList>
    </citation>
    <scope>NUCLEOTIDE SEQUENCE [LARGE SCALE GENOMIC DNA]</scope>
    <source>
        <strain evidence="8 9">cv. Gransden 2004</strain>
    </source>
</reference>
<organism evidence="7">
    <name type="scientific">Physcomitrium patens</name>
    <name type="common">Spreading-leaved earth moss</name>
    <name type="synonym">Physcomitrella patens</name>
    <dbReference type="NCBI Taxonomy" id="3218"/>
    <lineage>
        <taxon>Eukaryota</taxon>
        <taxon>Viridiplantae</taxon>
        <taxon>Streptophyta</taxon>
        <taxon>Embryophyta</taxon>
        <taxon>Bryophyta</taxon>
        <taxon>Bryophytina</taxon>
        <taxon>Bryopsida</taxon>
        <taxon>Funariidae</taxon>
        <taxon>Funariales</taxon>
        <taxon>Funariaceae</taxon>
        <taxon>Physcomitrium</taxon>
    </lineage>
</organism>
<dbReference type="InterPro" id="IPR019366">
    <property type="entry name" value="Clusterin-associated_protein-1"/>
</dbReference>
<dbReference type="GO" id="GO:0030030">
    <property type="term" value="P:cell projection organization"/>
    <property type="evidence" value="ECO:0007669"/>
    <property type="project" value="UniProtKB-KW"/>
</dbReference>
<reference evidence="7 9" key="2">
    <citation type="journal article" date="2018" name="Plant J.">
        <title>The Physcomitrella patens chromosome-scale assembly reveals moss genome structure and evolution.</title>
        <authorList>
            <person name="Lang D."/>
            <person name="Ullrich K.K."/>
            <person name="Murat F."/>
            <person name="Fuchs J."/>
            <person name="Jenkins J."/>
            <person name="Haas F.B."/>
            <person name="Piednoel M."/>
            <person name="Gundlach H."/>
            <person name="Van Bel M."/>
            <person name="Meyberg R."/>
            <person name="Vives C."/>
            <person name="Morata J."/>
            <person name="Symeonidi A."/>
            <person name="Hiss M."/>
            <person name="Muchero W."/>
            <person name="Kamisugi Y."/>
            <person name="Saleh O."/>
            <person name="Blanc G."/>
            <person name="Decker E.L."/>
            <person name="van Gessel N."/>
            <person name="Grimwood J."/>
            <person name="Hayes R.D."/>
            <person name="Graham S.W."/>
            <person name="Gunter L.E."/>
            <person name="McDaniel S.F."/>
            <person name="Hoernstein S.N.W."/>
            <person name="Larsson A."/>
            <person name="Li F.W."/>
            <person name="Perroud P.F."/>
            <person name="Phillips J."/>
            <person name="Ranjan P."/>
            <person name="Rokshar D.S."/>
            <person name="Rothfels C.J."/>
            <person name="Schneider L."/>
            <person name="Shu S."/>
            <person name="Stevenson D.W."/>
            <person name="Thummler F."/>
            <person name="Tillich M."/>
            <person name="Villarreal Aguilar J.C."/>
            <person name="Widiez T."/>
            <person name="Wong G.K."/>
            <person name="Wymore A."/>
            <person name="Zhang Y."/>
            <person name="Zimmer A.D."/>
            <person name="Quatrano R.S."/>
            <person name="Mayer K.F.X."/>
            <person name="Goodstein D."/>
            <person name="Casacuberta J.M."/>
            <person name="Vandepoele K."/>
            <person name="Reski R."/>
            <person name="Cuming A.C."/>
            <person name="Tuskan G.A."/>
            <person name="Maumus F."/>
            <person name="Salse J."/>
            <person name="Schmutz J."/>
            <person name="Rensing S.A."/>
        </authorList>
    </citation>
    <scope>NUCLEOTIDE SEQUENCE [LARGE SCALE GENOMIC DNA]</scope>
    <source>
        <strain evidence="8 9">cv. Gransden 2004</strain>
    </source>
</reference>